<dbReference type="CDD" id="cd00051">
    <property type="entry name" value="EFh"/>
    <property type="match status" value="1"/>
</dbReference>
<dbReference type="GO" id="GO:0043226">
    <property type="term" value="C:organelle"/>
    <property type="evidence" value="ECO:0007669"/>
    <property type="project" value="UniProtKB-ARBA"/>
</dbReference>
<keyword evidence="1" id="KW-0677">Repeat</keyword>
<name>A0A4U5NQP2_POPAL</name>
<comment type="caution">
    <text evidence="4">The sequence shown here is derived from an EMBL/GenBank/DDBJ whole genome shotgun (WGS) entry which is preliminary data.</text>
</comment>
<dbReference type="PANTHER" id="PTHR33264">
    <property type="entry name" value="EXPRESSED PROTEIN"/>
    <property type="match status" value="1"/>
</dbReference>
<dbReference type="Pfam" id="PF13202">
    <property type="entry name" value="EF-hand_5"/>
    <property type="match status" value="1"/>
</dbReference>
<evidence type="ECO:0000256" key="2">
    <source>
        <dbReference type="ARBA" id="ARBA00022837"/>
    </source>
</evidence>
<dbReference type="PANTHER" id="PTHR33264:SF27">
    <property type="entry name" value="TRANSMEMBRANE PROTEIN"/>
    <property type="match status" value="1"/>
</dbReference>
<proteinExistence type="predicted"/>
<dbReference type="SMART" id="SM00054">
    <property type="entry name" value="EFh"/>
    <property type="match status" value="2"/>
</dbReference>
<keyword evidence="2" id="KW-0106">Calcium</keyword>
<feature type="domain" description="EF-hand" evidence="3">
    <location>
        <begin position="178"/>
        <end position="209"/>
    </location>
</feature>
<dbReference type="AlphaFoldDB" id="A0A4U5NQP2"/>
<dbReference type="Gene3D" id="1.10.238.10">
    <property type="entry name" value="EF-hand"/>
    <property type="match status" value="1"/>
</dbReference>
<dbReference type="GO" id="GO:0005509">
    <property type="term" value="F:calcium ion binding"/>
    <property type="evidence" value="ECO:0007669"/>
    <property type="project" value="InterPro"/>
</dbReference>
<dbReference type="PROSITE" id="PS00018">
    <property type="entry name" value="EF_HAND_1"/>
    <property type="match status" value="2"/>
</dbReference>
<gene>
    <name evidence="4" type="ORF">D5086_0000253640</name>
</gene>
<dbReference type="InterPro" id="IPR018247">
    <property type="entry name" value="EF_Hand_1_Ca_BS"/>
</dbReference>
<evidence type="ECO:0000313" key="4">
    <source>
        <dbReference type="EMBL" id="TKR85011.1"/>
    </source>
</evidence>
<organism evidence="4">
    <name type="scientific">Populus alba</name>
    <name type="common">White poplar</name>
    <dbReference type="NCBI Taxonomy" id="43335"/>
    <lineage>
        <taxon>Eukaryota</taxon>
        <taxon>Viridiplantae</taxon>
        <taxon>Streptophyta</taxon>
        <taxon>Embryophyta</taxon>
        <taxon>Tracheophyta</taxon>
        <taxon>Spermatophyta</taxon>
        <taxon>Magnoliopsida</taxon>
        <taxon>eudicotyledons</taxon>
        <taxon>Gunneridae</taxon>
        <taxon>Pentapetalae</taxon>
        <taxon>rosids</taxon>
        <taxon>fabids</taxon>
        <taxon>Malpighiales</taxon>
        <taxon>Salicaceae</taxon>
        <taxon>Saliceae</taxon>
        <taxon>Populus</taxon>
    </lineage>
</organism>
<dbReference type="InterPro" id="IPR002048">
    <property type="entry name" value="EF_hand_dom"/>
</dbReference>
<sequence>MEDLNMLATDCVVISCCCQCLILQSIIFVLLELPRKVIQKTRAYAKKKLWHRKKEKMLESVRGRFQDSFDKFLEGSIEIQVDDFHGGHDCESCIEEVEEVLEGFSQKGEFAFGSFWGRVGSGTSPACIVAVQEFDFSVAQLISSRKSSCASIWIPNFRWQLELAALLRSLGLKPTGYQLHALLSNMDANGNGHVEFDELVNAILPDMNEEVLINQEQCLEVFRSFDRDGNGFITAAELAGSMAKMGQPLKYRELYQI</sequence>
<dbReference type="FunFam" id="1.10.238.10:FF:000178">
    <property type="entry name" value="Calmodulin-2 A"/>
    <property type="match status" value="1"/>
</dbReference>
<feature type="domain" description="EF-hand" evidence="3">
    <location>
        <begin position="213"/>
        <end position="248"/>
    </location>
</feature>
<evidence type="ECO:0000259" key="3">
    <source>
        <dbReference type="PROSITE" id="PS50222"/>
    </source>
</evidence>
<dbReference type="PROSITE" id="PS50222">
    <property type="entry name" value="EF_HAND_2"/>
    <property type="match status" value="2"/>
</dbReference>
<reference evidence="4" key="1">
    <citation type="submission" date="2018-10" db="EMBL/GenBank/DDBJ databases">
        <title>Population genomic analysis revealed the cold adaptation of white poplar.</title>
        <authorList>
            <person name="Liu Y.-J."/>
        </authorList>
    </citation>
    <scope>NUCLEOTIDE SEQUENCE [LARGE SCALE GENOMIC DNA]</scope>
    <source>
        <strain evidence="4">PAL-ZL1</strain>
    </source>
</reference>
<evidence type="ECO:0000256" key="1">
    <source>
        <dbReference type="ARBA" id="ARBA00022737"/>
    </source>
</evidence>
<dbReference type="Pfam" id="PF13405">
    <property type="entry name" value="EF-hand_6"/>
    <property type="match status" value="1"/>
</dbReference>
<dbReference type="SUPFAM" id="SSF47473">
    <property type="entry name" value="EF-hand"/>
    <property type="match status" value="1"/>
</dbReference>
<accession>A0A4U5NQP2</accession>
<dbReference type="STRING" id="43335.A0A4U5NQP2"/>
<dbReference type="EMBL" id="RCHU01000972">
    <property type="protein sequence ID" value="TKR85011.1"/>
    <property type="molecule type" value="Genomic_DNA"/>
</dbReference>
<protein>
    <recommendedName>
        <fullName evidence="3">EF-hand domain-containing protein</fullName>
    </recommendedName>
</protein>
<dbReference type="InterPro" id="IPR011992">
    <property type="entry name" value="EF-hand-dom_pair"/>
</dbReference>